<gene>
    <name evidence="2" type="ORF">HK097_009539</name>
</gene>
<evidence type="ECO:0000313" key="3">
    <source>
        <dbReference type="Proteomes" id="UP001212841"/>
    </source>
</evidence>
<keyword evidence="3" id="KW-1185">Reference proteome</keyword>
<feature type="compositionally biased region" description="Low complexity" evidence="1">
    <location>
        <begin position="1"/>
        <end position="17"/>
    </location>
</feature>
<dbReference type="EMBL" id="JADGJD010000064">
    <property type="protein sequence ID" value="KAJ3055729.1"/>
    <property type="molecule type" value="Genomic_DNA"/>
</dbReference>
<reference evidence="2" key="1">
    <citation type="submission" date="2020-05" db="EMBL/GenBank/DDBJ databases">
        <title>Phylogenomic resolution of chytrid fungi.</title>
        <authorList>
            <person name="Stajich J.E."/>
            <person name="Amses K."/>
            <person name="Simmons R."/>
            <person name="Seto K."/>
            <person name="Myers J."/>
            <person name="Bonds A."/>
            <person name="Quandt C.A."/>
            <person name="Barry K."/>
            <person name="Liu P."/>
            <person name="Grigoriev I."/>
            <person name="Longcore J.E."/>
            <person name="James T.Y."/>
        </authorList>
    </citation>
    <scope>NUCLEOTIDE SEQUENCE</scope>
    <source>
        <strain evidence="2">JEL0318</strain>
    </source>
</reference>
<organism evidence="2 3">
    <name type="scientific">Rhizophlyctis rosea</name>
    <dbReference type="NCBI Taxonomy" id="64517"/>
    <lineage>
        <taxon>Eukaryota</taxon>
        <taxon>Fungi</taxon>
        <taxon>Fungi incertae sedis</taxon>
        <taxon>Chytridiomycota</taxon>
        <taxon>Chytridiomycota incertae sedis</taxon>
        <taxon>Chytridiomycetes</taxon>
        <taxon>Rhizophlyctidales</taxon>
        <taxon>Rhizophlyctidaceae</taxon>
        <taxon>Rhizophlyctis</taxon>
    </lineage>
</organism>
<evidence type="ECO:0000256" key="1">
    <source>
        <dbReference type="SAM" id="MobiDB-lite"/>
    </source>
</evidence>
<accession>A0AAD5X922</accession>
<dbReference type="Proteomes" id="UP001212841">
    <property type="component" value="Unassembled WGS sequence"/>
</dbReference>
<proteinExistence type="predicted"/>
<sequence length="121" mass="12867">MSLPTHNQSTTSTTQNPSLIKGHLNYVAGAVEETLGSLTSSPSLQQQGHDMKEQAVNELRAYDSQSAEQRHTDVAARAVQNPTILKTEGQAENLAGKATFCPGMQKFGAEKQAAGEEAGKL</sequence>
<name>A0AAD5X922_9FUNG</name>
<comment type="caution">
    <text evidence="2">The sequence shown here is derived from an EMBL/GenBank/DDBJ whole genome shotgun (WGS) entry which is preliminary data.</text>
</comment>
<feature type="region of interest" description="Disordered" evidence="1">
    <location>
        <begin position="1"/>
        <end position="20"/>
    </location>
</feature>
<dbReference type="AlphaFoldDB" id="A0AAD5X922"/>
<evidence type="ECO:0000313" key="2">
    <source>
        <dbReference type="EMBL" id="KAJ3055729.1"/>
    </source>
</evidence>
<protein>
    <submittedName>
        <fullName evidence="2">Uncharacterized protein</fullName>
    </submittedName>
</protein>